<evidence type="ECO:0000313" key="2">
    <source>
        <dbReference type="EMBL" id="EYE89015.1"/>
    </source>
</evidence>
<proteinExistence type="predicted"/>
<dbReference type="RefSeq" id="WP_035378640.1">
    <property type="nucleotide sequence ID" value="NZ_AZQP01000010.1"/>
</dbReference>
<dbReference type="OrthoDB" id="1950888at2"/>
<keyword evidence="1" id="KW-0472">Membrane</keyword>
<gene>
    <name evidence="2" type="ORF">Q428_04760</name>
</gene>
<organism evidence="2 3">
    <name type="scientific">Fervidicella metallireducens AeB</name>
    <dbReference type="NCBI Taxonomy" id="1403537"/>
    <lineage>
        <taxon>Bacteria</taxon>
        <taxon>Bacillati</taxon>
        <taxon>Bacillota</taxon>
        <taxon>Clostridia</taxon>
        <taxon>Eubacteriales</taxon>
        <taxon>Clostridiaceae</taxon>
        <taxon>Fervidicella</taxon>
    </lineage>
</organism>
<feature type="transmembrane region" description="Helical" evidence="1">
    <location>
        <begin position="12"/>
        <end position="28"/>
    </location>
</feature>
<reference evidence="2 3" key="1">
    <citation type="journal article" date="2014" name="Genome Announc.">
        <title>Draft Genome Sequence of Fervidicella metallireducens Strain AeBT, an Iron-Reducing Thermoanaerobe from the Great Artesian Basin.</title>
        <authorList>
            <person name="Patel B.K."/>
        </authorList>
    </citation>
    <scope>NUCLEOTIDE SEQUENCE [LARGE SCALE GENOMIC DNA]</scope>
    <source>
        <strain evidence="2 3">AeB</strain>
    </source>
</reference>
<dbReference type="AlphaFoldDB" id="A0A017RYL4"/>
<dbReference type="EMBL" id="AZQP01000010">
    <property type="protein sequence ID" value="EYE89015.1"/>
    <property type="molecule type" value="Genomic_DNA"/>
</dbReference>
<evidence type="ECO:0008006" key="4">
    <source>
        <dbReference type="Google" id="ProtNLM"/>
    </source>
</evidence>
<evidence type="ECO:0000256" key="1">
    <source>
        <dbReference type="SAM" id="Phobius"/>
    </source>
</evidence>
<dbReference type="STRING" id="1403537.Q428_04760"/>
<evidence type="ECO:0000313" key="3">
    <source>
        <dbReference type="Proteomes" id="UP000019681"/>
    </source>
</evidence>
<keyword evidence="3" id="KW-1185">Reference proteome</keyword>
<name>A0A017RYL4_9CLOT</name>
<dbReference type="Proteomes" id="UP000019681">
    <property type="component" value="Unassembled WGS sequence"/>
</dbReference>
<keyword evidence="1" id="KW-1133">Transmembrane helix</keyword>
<keyword evidence="1" id="KW-0812">Transmembrane</keyword>
<comment type="caution">
    <text evidence="2">The sequence shown here is derived from an EMBL/GenBank/DDBJ whole genome shotgun (WGS) entry which is preliminary data.</text>
</comment>
<accession>A0A017RYL4</accession>
<protein>
    <recommendedName>
        <fullName evidence="4">MucB/RseB N-terminal domain-containing protein</fullName>
    </recommendedName>
</protein>
<sequence>MQNKEFYKKIGSLIVIILVGVMGVNYWYNIGLSYYEKETISSMKINADVKNITSIEYQEIRESYGYGDGKEVIKKNIVYAYPDKLRIESVGEYKLTEIYNNDRFFSYDESKKRIVIKECFPPDKPYITEIESKMSKILNSGEYEFFGYEEKDNKRIEVIGIKTKMDGHNYMHKLWITDVEELVLPLKEEYFIDNTVVSKTTYVYYKINKPINPAMFSISSLPDAEIVYDGVITKFVDSYKEAQKYLKFKLILTDKIPDGFIPSEIAVIPPVSNPYFYCIYFKNGYRIYLTEKIVDDKIIGNGYLGKVPCQVNKFKEKITLRWYQNGVFITLQGDEAVLKDVIYFAEQLSGGKFTD</sequence>
<dbReference type="Gene3D" id="2.50.20.10">
    <property type="entry name" value="Lipoprotein localisation LolA/LolB/LppX"/>
    <property type="match status" value="1"/>
</dbReference>